<feature type="transmembrane region" description="Helical" evidence="6">
    <location>
        <begin position="31"/>
        <end position="53"/>
    </location>
</feature>
<dbReference type="GO" id="GO:0016020">
    <property type="term" value="C:membrane"/>
    <property type="evidence" value="ECO:0007669"/>
    <property type="project" value="UniProtKB-SubCell"/>
</dbReference>
<feature type="transmembrane region" description="Helical" evidence="6">
    <location>
        <begin position="191"/>
        <end position="211"/>
    </location>
</feature>
<sequence length="231" mass="24379">MDVLRDALVWLSESEQWSGDGSLPQRVMEHLYYTGLAVVVAALVAIPAGYFVGHTTRGSTWLVGLAGAARALPSFGLILLLVLLFGVSGRETAAVWALVVLGIPPLLAGAYSGIHQIPRTVIDAAGAQGMTEWQILWRVEAPLSLPVLLGGLRQSVLQIVATATLIAYVGLGGLGYDIIQGIPLRRFDQTVGAAIVIVALALTLDAFLALATRLATPRGVRVGRLADVRAR</sequence>
<gene>
    <name evidence="8" type="ORF">UFOPK1684_00459</name>
    <name evidence="9" type="ORF">UFOPK2158_00311</name>
</gene>
<dbReference type="PROSITE" id="PS50928">
    <property type="entry name" value="ABC_TM1"/>
    <property type="match status" value="1"/>
</dbReference>
<dbReference type="AlphaFoldDB" id="A0A6J6JKG6"/>
<keyword evidence="2" id="KW-0813">Transport</keyword>
<dbReference type="InterPro" id="IPR051204">
    <property type="entry name" value="ABC_transp_perm/SBD"/>
</dbReference>
<evidence type="ECO:0000256" key="5">
    <source>
        <dbReference type="ARBA" id="ARBA00023136"/>
    </source>
</evidence>
<dbReference type="EMBL" id="CAEZTM010000014">
    <property type="protein sequence ID" value="CAB4566665.1"/>
    <property type="molecule type" value="Genomic_DNA"/>
</dbReference>
<keyword evidence="3 6" id="KW-0812">Transmembrane</keyword>
<evidence type="ECO:0000313" key="9">
    <source>
        <dbReference type="EMBL" id="CAB4637801.1"/>
    </source>
</evidence>
<evidence type="ECO:0000256" key="1">
    <source>
        <dbReference type="ARBA" id="ARBA00004141"/>
    </source>
</evidence>
<evidence type="ECO:0000256" key="2">
    <source>
        <dbReference type="ARBA" id="ARBA00022448"/>
    </source>
</evidence>
<accession>A0A6J6JKG6</accession>
<dbReference type="GO" id="GO:0055085">
    <property type="term" value="P:transmembrane transport"/>
    <property type="evidence" value="ECO:0007669"/>
    <property type="project" value="InterPro"/>
</dbReference>
<dbReference type="InterPro" id="IPR000515">
    <property type="entry name" value="MetI-like"/>
</dbReference>
<dbReference type="SUPFAM" id="SSF161098">
    <property type="entry name" value="MetI-like"/>
    <property type="match status" value="1"/>
</dbReference>
<dbReference type="EMBL" id="CAEZVY010000021">
    <property type="protein sequence ID" value="CAB4637801.1"/>
    <property type="molecule type" value="Genomic_DNA"/>
</dbReference>
<protein>
    <submittedName>
        <fullName evidence="9">Unannotated protein</fullName>
    </submittedName>
</protein>
<keyword evidence="5 6" id="KW-0472">Membrane</keyword>
<evidence type="ECO:0000256" key="6">
    <source>
        <dbReference type="SAM" id="Phobius"/>
    </source>
</evidence>
<reference evidence="9" key="1">
    <citation type="submission" date="2020-05" db="EMBL/GenBank/DDBJ databases">
        <authorList>
            <person name="Chiriac C."/>
            <person name="Salcher M."/>
            <person name="Ghai R."/>
            <person name="Kavagutti S V."/>
        </authorList>
    </citation>
    <scope>NUCLEOTIDE SEQUENCE</scope>
</reference>
<evidence type="ECO:0000313" key="8">
    <source>
        <dbReference type="EMBL" id="CAB4566665.1"/>
    </source>
</evidence>
<dbReference type="CDD" id="cd06261">
    <property type="entry name" value="TM_PBP2"/>
    <property type="match status" value="1"/>
</dbReference>
<feature type="transmembrane region" description="Helical" evidence="6">
    <location>
        <begin position="60"/>
        <end position="87"/>
    </location>
</feature>
<dbReference type="Gene3D" id="1.10.3720.10">
    <property type="entry name" value="MetI-like"/>
    <property type="match status" value="1"/>
</dbReference>
<organism evidence="9">
    <name type="scientific">freshwater metagenome</name>
    <dbReference type="NCBI Taxonomy" id="449393"/>
    <lineage>
        <taxon>unclassified sequences</taxon>
        <taxon>metagenomes</taxon>
        <taxon>ecological metagenomes</taxon>
    </lineage>
</organism>
<evidence type="ECO:0000256" key="4">
    <source>
        <dbReference type="ARBA" id="ARBA00022989"/>
    </source>
</evidence>
<dbReference type="GO" id="GO:0031460">
    <property type="term" value="P:glycine betaine transport"/>
    <property type="evidence" value="ECO:0007669"/>
    <property type="project" value="TreeGrafter"/>
</dbReference>
<evidence type="ECO:0000256" key="3">
    <source>
        <dbReference type="ARBA" id="ARBA00022692"/>
    </source>
</evidence>
<name>A0A6J6JKG6_9ZZZZ</name>
<dbReference type="InterPro" id="IPR035906">
    <property type="entry name" value="MetI-like_sf"/>
</dbReference>
<feature type="transmembrane region" description="Helical" evidence="6">
    <location>
        <begin position="93"/>
        <end position="114"/>
    </location>
</feature>
<dbReference type="Pfam" id="PF00528">
    <property type="entry name" value="BPD_transp_1"/>
    <property type="match status" value="1"/>
</dbReference>
<proteinExistence type="predicted"/>
<comment type="subcellular location">
    <subcellularLocation>
        <location evidence="1">Membrane</location>
        <topology evidence="1">Multi-pass membrane protein</topology>
    </subcellularLocation>
</comment>
<evidence type="ECO:0000259" key="7">
    <source>
        <dbReference type="PROSITE" id="PS50928"/>
    </source>
</evidence>
<dbReference type="PANTHER" id="PTHR30177:SF33">
    <property type="entry name" value="POSSIBLE OSMOPROTECTANT (GLYCINE BETAINE_CARNITINE_CHOLINE_L-PROLINE) TRANSPORT INTEGRAL MEMBRANE PROTEIN ABC TRANSPORTER PROZ"/>
    <property type="match status" value="1"/>
</dbReference>
<keyword evidence="4 6" id="KW-1133">Transmembrane helix</keyword>
<feature type="transmembrane region" description="Helical" evidence="6">
    <location>
        <begin position="159"/>
        <end position="179"/>
    </location>
</feature>
<feature type="domain" description="ABC transmembrane type-1" evidence="7">
    <location>
        <begin position="27"/>
        <end position="208"/>
    </location>
</feature>
<dbReference type="PANTHER" id="PTHR30177">
    <property type="entry name" value="GLYCINE BETAINE/L-PROLINE TRANSPORT SYSTEM PERMEASE PROTEIN PROW"/>
    <property type="match status" value="1"/>
</dbReference>